<sequence length="339" mass="36383">MFRTISIALVGSVVGYLLGIPMGELFGAVIAIVFASHFGCNALLLPKHTIVFIQTVLGMSVGSVVSFGVITEQFNPVLLVALISCLAIQTMSAYLWLRKREGWSDIDSFLGAIPGALAAILSMGDKYANASPKVIFAHSVRLIILVTTAAIVSYFTSSNIAETTSNPNWTLNVGIVLLIVSLLSLTFGRLASKVGIPAPYMVMALLVSVVAKEVLPQGGFIVPTVLVSLSTMALGAFLGLRLTEVAIEHVMSYVRAGVLVTFISLSVTVLFSYVMSIVTGVEWIVLLLSWVPGNVEAMTAVALMLGLEPAFVMINHVVRLGVLHTLPLFFRRFLIQQKQ</sequence>
<reference evidence="2" key="1">
    <citation type="submission" date="2021-11" db="EMBL/GenBank/DDBJ databases">
        <title>Vibrio ZSDE26 sp. nov. and Vibrio ZSDZ34 sp. nov., isolated from coastal seawater in Qingdao.</title>
        <authorList>
            <person name="Zhang P."/>
        </authorList>
    </citation>
    <scope>NUCLEOTIDE SEQUENCE</scope>
    <source>
        <strain evidence="2">ZSDE26</strain>
    </source>
</reference>
<organism evidence="2 3">
    <name type="scientific">Vibrio amylolyticus</name>
    <dbReference type="NCBI Taxonomy" id="2847292"/>
    <lineage>
        <taxon>Bacteria</taxon>
        <taxon>Pseudomonadati</taxon>
        <taxon>Pseudomonadota</taxon>
        <taxon>Gammaproteobacteria</taxon>
        <taxon>Vibrionales</taxon>
        <taxon>Vibrionaceae</taxon>
        <taxon>Vibrio</taxon>
    </lineage>
</organism>
<dbReference type="AlphaFoldDB" id="A0A9X2BHT2"/>
<dbReference type="InterPro" id="IPR007820">
    <property type="entry name" value="AbrB_fam"/>
</dbReference>
<feature type="transmembrane region" description="Helical" evidence="1">
    <location>
        <begin position="169"/>
        <end position="188"/>
    </location>
</feature>
<keyword evidence="1" id="KW-1133">Transmembrane helix</keyword>
<dbReference type="Pfam" id="PF05145">
    <property type="entry name" value="AbrB"/>
    <property type="match status" value="1"/>
</dbReference>
<accession>A0A9X2BHT2</accession>
<evidence type="ECO:0000313" key="2">
    <source>
        <dbReference type="EMBL" id="MCK6261652.1"/>
    </source>
</evidence>
<dbReference type="GO" id="GO:0010468">
    <property type="term" value="P:regulation of gene expression"/>
    <property type="evidence" value="ECO:0007669"/>
    <property type="project" value="InterPro"/>
</dbReference>
<dbReference type="PIRSF" id="PIRSF038991">
    <property type="entry name" value="Protein_AbrB"/>
    <property type="match status" value="1"/>
</dbReference>
<dbReference type="GO" id="GO:0016020">
    <property type="term" value="C:membrane"/>
    <property type="evidence" value="ECO:0007669"/>
    <property type="project" value="InterPro"/>
</dbReference>
<evidence type="ECO:0000313" key="3">
    <source>
        <dbReference type="Proteomes" id="UP001139559"/>
    </source>
</evidence>
<comment type="caution">
    <text evidence="2">The sequence shown here is derived from an EMBL/GenBank/DDBJ whole genome shotgun (WGS) entry which is preliminary data.</text>
</comment>
<feature type="transmembrane region" description="Helical" evidence="1">
    <location>
        <begin position="218"/>
        <end position="240"/>
    </location>
</feature>
<feature type="transmembrane region" description="Helical" evidence="1">
    <location>
        <begin position="311"/>
        <end position="330"/>
    </location>
</feature>
<evidence type="ECO:0000256" key="1">
    <source>
        <dbReference type="SAM" id="Phobius"/>
    </source>
</evidence>
<dbReference type="RefSeq" id="WP_248006782.1">
    <property type="nucleotide sequence ID" value="NZ_JAJHVV010000001.1"/>
</dbReference>
<name>A0A9X2BHT2_9VIBR</name>
<dbReference type="PANTHER" id="PTHR38457">
    <property type="entry name" value="REGULATOR ABRB-RELATED"/>
    <property type="match status" value="1"/>
</dbReference>
<gene>
    <name evidence="2" type="ORF">KP803_00025</name>
</gene>
<feature type="transmembrane region" description="Helical" evidence="1">
    <location>
        <begin position="194"/>
        <end position="211"/>
    </location>
</feature>
<feature type="transmembrane region" description="Helical" evidence="1">
    <location>
        <begin position="252"/>
        <end position="271"/>
    </location>
</feature>
<feature type="transmembrane region" description="Helical" evidence="1">
    <location>
        <begin position="77"/>
        <end position="97"/>
    </location>
</feature>
<keyword evidence="1" id="KW-0812">Transmembrane</keyword>
<dbReference type="PANTHER" id="PTHR38457:SF1">
    <property type="entry name" value="REGULATOR ABRB-RELATED"/>
    <property type="match status" value="1"/>
</dbReference>
<keyword evidence="1" id="KW-0472">Membrane</keyword>
<proteinExistence type="predicted"/>
<dbReference type="EMBL" id="JAJHVV010000001">
    <property type="protein sequence ID" value="MCK6261652.1"/>
    <property type="molecule type" value="Genomic_DNA"/>
</dbReference>
<keyword evidence="3" id="KW-1185">Reference proteome</keyword>
<dbReference type="Proteomes" id="UP001139559">
    <property type="component" value="Unassembled WGS sequence"/>
</dbReference>
<feature type="transmembrane region" description="Helical" evidence="1">
    <location>
        <begin position="283"/>
        <end position="305"/>
    </location>
</feature>
<feature type="transmembrane region" description="Helical" evidence="1">
    <location>
        <begin position="134"/>
        <end position="157"/>
    </location>
</feature>
<feature type="transmembrane region" description="Helical" evidence="1">
    <location>
        <begin position="51"/>
        <end position="71"/>
    </location>
</feature>
<protein>
    <submittedName>
        <fullName evidence="2">AbrB family transcriptional regulator</fullName>
    </submittedName>
</protein>